<accession>A0A383U4V6</accession>
<name>A0A383U4V6_9FLAO</name>
<evidence type="ECO:0000313" key="2">
    <source>
        <dbReference type="Proteomes" id="UP000262142"/>
    </source>
</evidence>
<sequence length="78" mass="9004">MAQMINRGKELIRISPKQSNKIEYSTNDGRSWISRYSGTSVGYFHDLTDNGKEILAQTSKGLYYSTNDGRSWILRKRN</sequence>
<organism evidence="1 2">
    <name type="scientific">Candidatus Ornithobacterium hominis</name>
    <dbReference type="NCBI Taxonomy" id="2497989"/>
    <lineage>
        <taxon>Bacteria</taxon>
        <taxon>Pseudomonadati</taxon>
        <taxon>Bacteroidota</taxon>
        <taxon>Flavobacteriia</taxon>
        <taxon>Flavobacteriales</taxon>
        <taxon>Weeksellaceae</taxon>
        <taxon>Ornithobacterium</taxon>
    </lineage>
</organism>
<dbReference type="OrthoDB" id="1149160at2"/>
<evidence type="ECO:0008006" key="3">
    <source>
        <dbReference type="Google" id="ProtNLM"/>
    </source>
</evidence>
<dbReference type="Proteomes" id="UP000262142">
    <property type="component" value="Unassembled WGS sequence"/>
</dbReference>
<dbReference type="RefSeq" id="WP_119059882.1">
    <property type="nucleotide sequence ID" value="NZ_UNSC01000010.1"/>
</dbReference>
<keyword evidence="2" id="KW-1185">Reference proteome</keyword>
<dbReference type="EMBL" id="UNSC01000010">
    <property type="protein sequence ID" value="SZD74316.1"/>
    <property type="molecule type" value="Genomic_DNA"/>
</dbReference>
<dbReference type="InterPro" id="IPR015943">
    <property type="entry name" value="WD40/YVTN_repeat-like_dom_sf"/>
</dbReference>
<protein>
    <recommendedName>
        <fullName evidence="3">Ycf48-like protein</fullName>
    </recommendedName>
</protein>
<gene>
    <name evidence="1" type="ORF">SAMEA104719789_01742</name>
</gene>
<reference evidence="1 2" key="1">
    <citation type="submission" date="2018-09" db="EMBL/GenBank/DDBJ databases">
        <authorList>
            <consortium name="Pathogen Informatics"/>
        </authorList>
    </citation>
    <scope>NUCLEOTIDE SEQUENCE [LARGE SCALE GENOMIC DNA]</scope>
    <source>
        <strain evidence="1 2">OH-22767</strain>
    </source>
</reference>
<dbReference type="AlphaFoldDB" id="A0A383U4V6"/>
<proteinExistence type="predicted"/>
<dbReference type="SUPFAM" id="SSF110296">
    <property type="entry name" value="Oligoxyloglucan reducing end-specific cellobiohydrolase"/>
    <property type="match status" value="1"/>
</dbReference>
<dbReference type="Gene3D" id="2.130.10.10">
    <property type="entry name" value="YVTN repeat-like/Quinoprotein amine dehydrogenase"/>
    <property type="match status" value="1"/>
</dbReference>
<evidence type="ECO:0000313" key="1">
    <source>
        <dbReference type="EMBL" id="SZD74316.1"/>
    </source>
</evidence>